<dbReference type="AlphaFoldDB" id="A0A0R0C6H1"/>
<organism evidence="1 2">
    <name type="scientific">Stenotrophomonas terrae</name>
    <dbReference type="NCBI Taxonomy" id="405446"/>
    <lineage>
        <taxon>Bacteria</taxon>
        <taxon>Pseudomonadati</taxon>
        <taxon>Pseudomonadota</taxon>
        <taxon>Gammaproteobacteria</taxon>
        <taxon>Lysobacterales</taxon>
        <taxon>Lysobacteraceae</taxon>
        <taxon>Stenotrophomonas</taxon>
    </lineage>
</organism>
<evidence type="ECO:0000313" key="1">
    <source>
        <dbReference type="EMBL" id="KRG65293.1"/>
    </source>
</evidence>
<dbReference type="EMBL" id="LDJJ01000056">
    <property type="protein sequence ID" value="KRG65293.1"/>
    <property type="molecule type" value="Genomic_DNA"/>
</dbReference>
<comment type="caution">
    <text evidence="1">The sequence shown here is derived from an EMBL/GenBank/DDBJ whole genome shotgun (WGS) entry which is preliminary data.</text>
</comment>
<accession>A0A0R0C6H1</accession>
<proteinExistence type="predicted"/>
<keyword evidence="2" id="KW-1185">Reference proteome</keyword>
<name>A0A0R0C6H1_9GAMM</name>
<dbReference type="Proteomes" id="UP000051863">
    <property type="component" value="Unassembled WGS sequence"/>
</dbReference>
<gene>
    <name evidence="1" type="ORF">ABB27_15895</name>
</gene>
<sequence>MYLQPVLANPTICPDLLDHYQYRPALERRSDILQQRQCSSVIHKIAEHDIDNCRIEALRPYRKFAPVGEDKQSILGPAPRLRVTQQPE</sequence>
<evidence type="ECO:0000313" key="2">
    <source>
        <dbReference type="Proteomes" id="UP000051863"/>
    </source>
</evidence>
<reference evidence="1 2" key="1">
    <citation type="submission" date="2015-05" db="EMBL/GenBank/DDBJ databases">
        <title>Genome sequencing and analysis of members of genus Stenotrophomonas.</title>
        <authorList>
            <person name="Patil P.P."/>
            <person name="Midha S."/>
            <person name="Patil P.B."/>
        </authorList>
    </citation>
    <scope>NUCLEOTIDE SEQUENCE [LARGE SCALE GENOMIC DNA]</scope>
    <source>
        <strain evidence="1 2">DSM 18941</strain>
    </source>
</reference>
<protein>
    <submittedName>
        <fullName evidence="1">Uncharacterized protein</fullName>
    </submittedName>
</protein>